<dbReference type="AlphaFoldDB" id="A0A9P7V4M6"/>
<evidence type="ECO:0000313" key="3">
    <source>
        <dbReference type="Proteomes" id="UP001049176"/>
    </source>
</evidence>
<name>A0A9P7V4M6_9AGAR</name>
<feature type="signal peptide" evidence="1">
    <location>
        <begin position="1"/>
        <end position="23"/>
    </location>
</feature>
<protein>
    <submittedName>
        <fullName evidence="2">Uncharacterized protein</fullName>
    </submittedName>
</protein>
<keyword evidence="3" id="KW-1185">Reference proteome</keyword>
<keyword evidence="1" id="KW-0732">Signal</keyword>
<evidence type="ECO:0000313" key="2">
    <source>
        <dbReference type="EMBL" id="KAG7100285.1"/>
    </source>
</evidence>
<sequence>MAFATRFTFFFALCVALPSLTFATDETKPCSFDKIAKDVQKISAQTLALDDYVQNVTYYSAGTEVAKHVHTDLQGITDAIDATARDMKPCPAPFSENTFQTLLSSVRSIIVGGGVSSGIKQDLDRLHTSSVVLENTWLEKAPEDLEVEAHKLVNEINSVLAFAQAAYAYA</sequence>
<evidence type="ECO:0000256" key="1">
    <source>
        <dbReference type="SAM" id="SignalP"/>
    </source>
</evidence>
<organism evidence="2 3">
    <name type="scientific">Marasmius oreades</name>
    <name type="common">fairy-ring Marasmius</name>
    <dbReference type="NCBI Taxonomy" id="181124"/>
    <lineage>
        <taxon>Eukaryota</taxon>
        <taxon>Fungi</taxon>
        <taxon>Dikarya</taxon>
        <taxon>Basidiomycota</taxon>
        <taxon>Agaricomycotina</taxon>
        <taxon>Agaricomycetes</taxon>
        <taxon>Agaricomycetidae</taxon>
        <taxon>Agaricales</taxon>
        <taxon>Marasmiineae</taxon>
        <taxon>Marasmiaceae</taxon>
        <taxon>Marasmius</taxon>
    </lineage>
</organism>
<comment type="caution">
    <text evidence="2">The sequence shown here is derived from an EMBL/GenBank/DDBJ whole genome shotgun (WGS) entry which is preliminary data.</text>
</comment>
<dbReference type="Gene3D" id="1.20.1280.140">
    <property type="match status" value="1"/>
</dbReference>
<dbReference type="RefSeq" id="XP_043016755.1">
    <property type="nucleotide sequence ID" value="XM_043148041.1"/>
</dbReference>
<dbReference type="Proteomes" id="UP001049176">
    <property type="component" value="Chromosome 1"/>
</dbReference>
<accession>A0A9P7V4M6</accession>
<dbReference type="GeneID" id="66071134"/>
<feature type="chain" id="PRO_5040158316" evidence="1">
    <location>
        <begin position="24"/>
        <end position="170"/>
    </location>
</feature>
<reference evidence="2" key="1">
    <citation type="journal article" date="2021" name="Genome Biol. Evol.">
        <title>The assembled and annotated genome of the fairy-ring fungus Marasmius oreades.</title>
        <authorList>
            <person name="Hiltunen M."/>
            <person name="Ament-Velasquez S.L."/>
            <person name="Johannesson H."/>
        </authorList>
    </citation>
    <scope>NUCLEOTIDE SEQUENCE</scope>
    <source>
        <strain evidence="2">03SP1</strain>
    </source>
</reference>
<dbReference type="KEGG" id="more:E1B28_002058"/>
<dbReference type="EMBL" id="CM032181">
    <property type="protein sequence ID" value="KAG7100285.1"/>
    <property type="molecule type" value="Genomic_DNA"/>
</dbReference>
<proteinExistence type="predicted"/>
<gene>
    <name evidence="2" type="ORF">E1B28_002058</name>
</gene>